<keyword evidence="8" id="KW-1185">Reference proteome</keyword>
<gene>
    <name evidence="7" type="ORF">JOF28_002671</name>
</gene>
<protein>
    <submittedName>
        <fullName evidence="7">Uncharacterized protein</fullName>
    </submittedName>
</protein>
<dbReference type="InterPro" id="IPR038720">
    <property type="entry name" value="YprB_RNase_H-like_dom"/>
</dbReference>
<dbReference type="Pfam" id="PF13604">
    <property type="entry name" value="AAA_30"/>
    <property type="match status" value="1"/>
</dbReference>
<keyword evidence="4" id="KW-0067">ATP-binding</keyword>
<evidence type="ECO:0000256" key="4">
    <source>
        <dbReference type="ARBA" id="ARBA00022840"/>
    </source>
</evidence>
<dbReference type="GO" id="GO:0005524">
    <property type="term" value="F:ATP binding"/>
    <property type="evidence" value="ECO:0007669"/>
    <property type="project" value="UniProtKB-KW"/>
</dbReference>
<dbReference type="GO" id="GO:0016787">
    <property type="term" value="F:hydrolase activity"/>
    <property type="evidence" value="ECO:0007669"/>
    <property type="project" value="UniProtKB-KW"/>
</dbReference>
<dbReference type="SUPFAM" id="SSF53098">
    <property type="entry name" value="Ribonuclease H-like"/>
    <property type="match status" value="1"/>
</dbReference>
<dbReference type="CDD" id="cd18808">
    <property type="entry name" value="SF1_C_Upf1"/>
    <property type="match status" value="1"/>
</dbReference>
<evidence type="ECO:0000259" key="6">
    <source>
        <dbReference type="Pfam" id="PF13482"/>
    </source>
</evidence>
<dbReference type="SUPFAM" id="SSF52540">
    <property type="entry name" value="P-loop containing nucleoside triphosphate hydrolases"/>
    <property type="match status" value="1"/>
</dbReference>
<dbReference type="InterPro" id="IPR027417">
    <property type="entry name" value="P-loop_NTPase"/>
</dbReference>
<dbReference type="Pfam" id="PF13087">
    <property type="entry name" value="AAA_12"/>
    <property type="match status" value="1"/>
</dbReference>
<dbReference type="NCBIfam" id="TIGR03491">
    <property type="entry name" value="TM0106 family RecB-like putative nuclease"/>
    <property type="match status" value="1"/>
</dbReference>
<dbReference type="GO" id="GO:0043139">
    <property type="term" value="F:5'-3' DNA helicase activity"/>
    <property type="evidence" value="ECO:0007669"/>
    <property type="project" value="TreeGrafter"/>
</dbReference>
<evidence type="ECO:0000313" key="8">
    <source>
        <dbReference type="Proteomes" id="UP000675163"/>
    </source>
</evidence>
<dbReference type="InterPro" id="IPR019993">
    <property type="entry name" value="RecB_nuclease_TM0106_put"/>
</dbReference>
<dbReference type="Gene3D" id="3.40.50.300">
    <property type="entry name" value="P-loop containing nucleotide triphosphate hydrolases"/>
    <property type="match status" value="2"/>
</dbReference>
<reference evidence="7" key="1">
    <citation type="submission" date="2021-02" db="EMBL/GenBank/DDBJ databases">
        <title>Sequencing the genomes of 1000 actinobacteria strains.</title>
        <authorList>
            <person name="Klenk H.-P."/>
        </authorList>
    </citation>
    <scope>NUCLEOTIDE SEQUENCE</scope>
    <source>
        <strain evidence="7">DSM 22850</strain>
    </source>
</reference>
<dbReference type="EMBL" id="JAFIDA010000001">
    <property type="protein sequence ID" value="MBP1327439.1"/>
    <property type="molecule type" value="Genomic_DNA"/>
</dbReference>
<dbReference type="PANTHER" id="PTHR43788:SF8">
    <property type="entry name" value="DNA-BINDING PROTEIN SMUBP-2"/>
    <property type="match status" value="1"/>
</dbReference>
<proteinExistence type="predicted"/>
<evidence type="ECO:0000256" key="1">
    <source>
        <dbReference type="ARBA" id="ARBA00022741"/>
    </source>
</evidence>
<dbReference type="Pfam" id="PF13482">
    <property type="entry name" value="RNase_H_2"/>
    <property type="match status" value="1"/>
</dbReference>
<dbReference type="AlphaFoldDB" id="A0A940PTZ6"/>
<keyword evidence="1" id="KW-0547">Nucleotide-binding</keyword>
<dbReference type="PANTHER" id="PTHR43788">
    <property type="entry name" value="DNA2/NAM7 HELICASE FAMILY MEMBER"/>
    <property type="match status" value="1"/>
</dbReference>
<evidence type="ECO:0000256" key="2">
    <source>
        <dbReference type="ARBA" id="ARBA00022801"/>
    </source>
</evidence>
<evidence type="ECO:0000313" key="7">
    <source>
        <dbReference type="EMBL" id="MBP1327439.1"/>
    </source>
</evidence>
<dbReference type="InterPro" id="IPR047187">
    <property type="entry name" value="SF1_C_Upf1"/>
</dbReference>
<dbReference type="InterPro" id="IPR012337">
    <property type="entry name" value="RNaseH-like_sf"/>
</dbReference>
<keyword evidence="2" id="KW-0378">Hydrolase</keyword>
<dbReference type="CDD" id="cd17934">
    <property type="entry name" value="DEXXQc_Upf1-like"/>
    <property type="match status" value="1"/>
</dbReference>
<accession>A0A940PTZ6</accession>
<dbReference type="InterPro" id="IPR050534">
    <property type="entry name" value="Coronavir_polyprotein_1ab"/>
</dbReference>
<feature type="domain" description="YprB ribonuclease H-like" evidence="6">
    <location>
        <begin position="356"/>
        <end position="551"/>
    </location>
</feature>
<feature type="domain" description="DNA2/NAM7 helicase-like C-terminal" evidence="5">
    <location>
        <begin position="1000"/>
        <end position="1174"/>
    </location>
</feature>
<evidence type="ECO:0000256" key="3">
    <source>
        <dbReference type="ARBA" id="ARBA00022806"/>
    </source>
</evidence>
<dbReference type="InterPro" id="IPR041679">
    <property type="entry name" value="DNA2/NAM7-like_C"/>
</dbReference>
<dbReference type="Proteomes" id="UP000675163">
    <property type="component" value="Unassembled WGS sequence"/>
</dbReference>
<keyword evidence="3" id="KW-0347">Helicase</keyword>
<evidence type="ECO:0000259" key="5">
    <source>
        <dbReference type="Pfam" id="PF13087"/>
    </source>
</evidence>
<comment type="caution">
    <text evidence="7">The sequence shown here is derived from an EMBL/GenBank/DDBJ whole genome shotgun (WGS) entry which is preliminary data.</text>
</comment>
<organism evidence="7 8">
    <name type="scientific">Leucobacter exalbidus</name>
    <dbReference type="NCBI Taxonomy" id="662960"/>
    <lineage>
        <taxon>Bacteria</taxon>
        <taxon>Bacillati</taxon>
        <taxon>Actinomycetota</taxon>
        <taxon>Actinomycetes</taxon>
        <taxon>Micrococcales</taxon>
        <taxon>Microbacteriaceae</taxon>
        <taxon>Leucobacter</taxon>
    </lineage>
</organism>
<sequence length="1202" mass="128962">MFIQQRETGGSRLVTSASDLSAASACEFAFLRRADVKFGRDVTVPADDDPMLARAAKLGDAHEERTLEAYRVEFGAAVPRVAGGVAEIARPDSMREEALVQRQAETVEALRGRAEVVFQATFFDPEQRAADAAGAPEIGFVGFADFLRLAADGSYEVQDTKLARRARVTALMQLAAYAEQLERVGVGAAAEAVLILGDGARSVHKISDIAPVFRSRRARLHQILTERALAVGADGRTESAAPVAWGDPGIAACGRCEVCEPEILAHRDPLLIAGIQRSQRDRFIAAGYETIERVATLSDPIVAAGVSIDGVSPRVLERIAAQADVQVRAAAGQVPPVKVIDAGALAALPEPNPGDLFFDFEGDPMYREPGAQASARWGIDYLFGMVDVREQFTPLWAHDLDAEKQALIDFLALVRERRAAYPGLRIYHYAAYERAHLTSIAARHGVGEAEVDQLLREHVLVDLYPIVRGALRVGSRSYSIKKLEPLYMGDELRDETGVVSGAQSVTEYAEASAQLAAGDAAVRAEGQRRLDAIADYNRYDCVSTLRLRDWLLSLAAEHGIFPYAPAELADLDTGAGPDLSASATGEELLRLAGLADDQAEAQALRLAASAIDYHQREQKSFWWAHFARLVDPIEDWADTRDVLIVDASQSWATETWHRPPRARTDRRQLRLRGAISPGSSLRGGDIYLVYAYPAPFPQPGAAPGSRGARRAKIIERFSDGVVVEETLAAGVEQFSELPIAVVPGPPPPAGAQKEAIEEWGRDLAAARAAGTPFNDAVYELLRRVPPTIDGGLAAVADTDDGAITAVVTSLIGMTRSALAVQGPPGTGKTYLASRVIKRLVEERRWRIGVVAQSHKVVENVLTSVVGAGVAAELVAKVPQGSKLAEDAPQPEFTVLAANGHAAFMSEHERSGFVIGGTAWDLSNEKRFARRSLDLLVIDEAGQFSLAPTIAASVSADRVLLLGDPQQLPQVSQGTHPEPVDTSALGWLIGGHDTLAPELGYFLADTRRMRSELADVVSELSYEGRLRAHPSSADREVFGAGPAGLTWHPVTHAGNSNHSPEEAAEVVRVARTMLAGELAEGSRPARQLTPHDVIVVAPYNAQVECVSAALAAAGLSEIRVGTVDKFQGQEAVFAIVTLAASSPEDVPRGLDFLLMRNRLNVGISRAQWSAHMVSSDRLGAGLPGTVEGLTALSGYLRLLERAQ</sequence>
<name>A0A940PTZ6_9MICO</name>
<dbReference type="RefSeq" id="WP_209706268.1">
    <property type="nucleotide sequence ID" value="NZ_JAFIDA010000001.1"/>
</dbReference>